<evidence type="ECO:0000256" key="9">
    <source>
        <dbReference type="RuleBase" id="RU365100"/>
    </source>
</evidence>
<evidence type="ECO:0000256" key="2">
    <source>
        <dbReference type="ARBA" id="ARBA00010897"/>
    </source>
</evidence>
<dbReference type="InterPro" id="IPR006405">
    <property type="entry name" value="Nic_PRibTrfase_pncB"/>
</dbReference>
<evidence type="ECO:0000256" key="8">
    <source>
        <dbReference type="ARBA" id="ARBA00048668"/>
    </source>
</evidence>
<dbReference type="PANTHER" id="PTHR11098:SF1">
    <property type="entry name" value="NICOTINATE PHOSPHORIBOSYLTRANSFERASE"/>
    <property type="match status" value="1"/>
</dbReference>
<dbReference type="NCBIfam" id="TIGR01513">
    <property type="entry name" value="NAPRTase_put"/>
    <property type="match status" value="1"/>
</dbReference>
<dbReference type="InterPro" id="IPR041619">
    <property type="entry name" value="NAPRTase_C"/>
</dbReference>
<dbReference type="InterPro" id="IPR041525">
    <property type="entry name" value="N/Namide_PRibTrfase"/>
</dbReference>
<evidence type="ECO:0000259" key="12">
    <source>
        <dbReference type="Pfam" id="PF17956"/>
    </source>
</evidence>
<reference evidence="13 14" key="1">
    <citation type="journal article" date="2015" name="Int. J. Syst. Evol. Microbiol.">
        <title>Nitrosospira lacus sp. nov., a psychrotolerant, ammonia-oxidizing bacterium from sandy lake sediment.</title>
        <authorList>
            <person name="Urakawa H."/>
            <person name="Garcia J.C."/>
            <person name="Nielsen J.L."/>
            <person name="Le V.Q."/>
            <person name="Kozlowski J.A."/>
            <person name="Stein L.Y."/>
            <person name="Lim C.K."/>
            <person name="Pommerening-Roser A."/>
            <person name="Martens-Habbena W."/>
            <person name="Stahl D.A."/>
            <person name="Klotz M.G."/>
        </authorList>
    </citation>
    <scope>NUCLEOTIDE SEQUENCE [LARGE SCALE GENOMIC DNA]</scope>
    <source>
        <strain evidence="13 14">APG3</strain>
    </source>
</reference>
<dbReference type="NCBIfam" id="NF006696">
    <property type="entry name" value="PRK09243.1-3"/>
    <property type="match status" value="1"/>
</dbReference>
<dbReference type="GO" id="GO:0016757">
    <property type="term" value="F:glycosyltransferase activity"/>
    <property type="evidence" value="ECO:0007669"/>
    <property type="project" value="UniProtKB-KW"/>
</dbReference>
<evidence type="ECO:0000313" key="13">
    <source>
        <dbReference type="EMBL" id="ARO87494.1"/>
    </source>
</evidence>
<dbReference type="PIRSF" id="PIRSF000484">
    <property type="entry name" value="NAPRT"/>
    <property type="match status" value="1"/>
</dbReference>
<dbReference type="SUPFAM" id="SSF54675">
    <property type="entry name" value="Nicotinate/Quinolinate PRTase N-terminal domain-like"/>
    <property type="match status" value="1"/>
</dbReference>
<keyword evidence="13" id="KW-0328">Glycosyltransferase</keyword>
<evidence type="ECO:0000256" key="1">
    <source>
        <dbReference type="ARBA" id="ARBA00004952"/>
    </source>
</evidence>
<evidence type="ECO:0000256" key="5">
    <source>
        <dbReference type="ARBA" id="ARBA00022598"/>
    </source>
</evidence>
<dbReference type="CDD" id="cd01570">
    <property type="entry name" value="NAPRTase_A"/>
    <property type="match status" value="1"/>
</dbReference>
<feature type="domain" description="Nicotinate phosphoribosyltransferase N-terminal" evidence="11">
    <location>
        <begin position="8"/>
        <end position="128"/>
    </location>
</feature>
<name>A0A1W6SNW5_9PROT</name>
<comment type="PTM">
    <text evidence="9">Transiently phosphorylated on a His residue during the reaction cycle. Phosphorylation strongly increases the affinity for substrates and increases the rate of nicotinate D-ribonucleotide production. Dephosphorylation regenerates the low-affinity form of the enzyme, leading to product release.</text>
</comment>
<feature type="domain" description="Nicotinate phosphoribosyltransferase C-terminal" evidence="12">
    <location>
        <begin position="378"/>
        <end position="433"/>
    </location>
</feature>
<keyword evidence="6 9" id="KW-0662">Pyridine nucleotide biosynthesis</keyword>
<comment type="pathway">
    <text evidence="1 9">Cofactor biosynthesis; NAD(+) biosynthesis; nicotinate D-ribonucleotide from nicotinate: step 1/1.</text>
</comment>
<dbReference type="GO" id="GO:0005829">
    <property type="term" value="C:cytosol"/>
    <property type="evidence" value="ECO:0007669"/>
    <property type="project" value="TreeGrafter"/>
</dbReference>
<dbReference type="KEGG" id="nlc:EBAPG3_006760"/>
<dbReference type="eggNOG" id="COG1488">
    <property type="taxonomic scope" value="Bacteria"/>
</dbReference>
<dbReference type="GO" id="GO:0004516">
    <property type="term" value="F:nicotinate phosphoribosyltransferase activity"/>
    <property type="evidence" value="ECO:0007669"/>
    <property type="project" value="UniProtKB-UniRule"/>
</dbReference>
<comment type="catalytic activity">
    <reaction evidence="8 9">
        <text>5-phospho-alpha-D-ribose 1-diphosphate + nicotinate + ATP + H2O = nicotinate beta-D-ribonucleotide + ADP + phosphate + diphosphate</text>
        <dbReference type="Rhea" id="RHEA:36163"/>
        <dbReference type="ChEBI" id="CHEBI:15377"/>
        <dbReference type="ChEBI" id="CHEBI:30616"/>
        <dbReference type="ChEBI" id="CHEBI:32544"/>
        <dbReference type="ChEBI" id="CHEBI:33019"/>
        <dbReference type="ChEBI" id="CHEBI:43474"/>
        <dbReference type="ChEBI" id="CHEBI:57502"/>
        <dbReference type="ChEBI" id="CHEBI:58017"/>
        <dbReference type="ChEBI" id="CHEBI:456216"/>
        <dbReference type="EC" id="6.3.4.21"/>
    </reaction>
</comment>
<dbReference type="UniPathway" id="UPA00253">
    <property type="reaction ID" value="UER00457"/>
</dbReference>
<accession>A0A1W6SNW5</accession>
<evidence type="ECO:0000259" key="11">
    <source>
        <dbReference type="Pfam" id="PF17767"/>
    </source>
</evidence>
<dbReference type="Gene3D" id="3.20.20.70">
    <property type="entry name" value="Aldolase class I"/>
    <property type="match status" value="1"/>
</dbReference>
<keyword evidence="5 9" id="KW-0436">Ligase</keyword>
<sequence>MNPLSSPLLTDHYQLMMLQSYLEQGMDERAVFEFFVRKLPPGRNFMVAAGLEQALDFLENLKFSPEELAWLTPRFPPAVIAYLEKFRFNGDVHAMPEGTVFFPDQPILRITAPLPQAQLVESRIMNLLHFETLIASKAARLVMVAPHKLLVDFGMRRAHGAEAGLLAARASYLAGFSGTATVLAGTLYGIPLFGTMAHSYIQAHEDEATAFEHFARCHPDRATLLIDTYDTETAATKVVALARKLRGEGIGIKGVRLDSGDLAAHARCVRQILNEGGLEKTTIFASGNLDEYRLRDLLSSAAPIDGFGVGTALDVSSDAPSLDCAYKLQEYGGKPRRKRSEGKATWPGRKQVYRSYSANGCMIGDVVALEENDPHDGQPLLMPIMRAGRRIHAHATLDQIRQRTLAEYARLPKAMTTLEMAAPYPVVISAALQILANELDAARVLNP</sequence>
<dbReference type="OrthoDB" id="9771406at2"/>
<evidence type="ECO:0000259" key="10">
    <source>
        <dbReference type="Pfam" id="PF04095"/>
    </source>
</evidence>
<dbReference type="Proteomes" id="UP000012179">
    <property type="component" value="Chromosome"/>
</dbReference>
<dbReference type="InterPro" id="IPR013785">
    <property type="entry name" value="Aldolase_TIM"/>
</dbReference>
<proteinExistence type="inferred from homology"/>
<evidence type="ECO:0000313" key="14">
    <source>
        <dbReference type="Proteomes" id="UP000012179"/>
    </source>
</evidence>
<dbReference type="Pfam" id="PF17956">
    <property type="entry name" value="NAPRTase_C"/>
    <property type="match status" value="1"/>
</dbReference>
<comment type="function">
    <text evidence="9">Catalyzes the first step in the biosynthesis of NAD from nicotinic acid, the ATP-dependent synthesis of beta-nicotinate D-ribonucleotide from nicotinate and 5-phospho-D-ribose 1-phosphate.</text>
</comment>
<gene>
    <name evidence="13" type="ORF">EBAPG3_006760</name>
</gene>
<evidence type="ECO:0000256" key="3">
    <source>
        <dbReference type="ARBA" id="ARBA00013236"/>
    </source>
</evidence>
<keyword evidence="7 9" id="KW-0808">Transferase</keyword>
<dbReference type="InterPro" id="IPR036068">
    <property type="entry name" value="Nicotinate_pribotase-like_C"/>
</dbReference>
<dbReference type="NCBIfam" id="NF009131">
    <property type="entry name" value="PRK12484.1"/>
    <property type="match status" value="1"/>
</dbReference>
<dbReference type="GO" id="GO:0034355">
    <property type="term" value="P:NAD+ biosynthetic process via the salvage pathway"/>
    <property type="evidence" value="ECO:0007669"/>
    <property type="project" value="TreeGrafter"/>
</dbReference>
<evidence type="ECO:0000256" key="6">
    <source>
        <dbReference type="ARBA" id="ARBA00022642"/>
    </source>
</evidence>
<organism evidence="13 14">
    <name type="scientific">Nitrosospira lacus</name>
    <dbReference type="NCBI Taxonomy" id="1288494"/>
    <lineage>
        <taxon>Bacteria</taxon>
        <taxon>Pseudomonadati</taxon>
        <taxon>Pseudomonadota</taxon>
        <taxon>Betaproteobacteria</taxon>
        <taxon>Nitrosomonadales</taxon>
        <taxon>Nitrosomonadaceae</taxon>
        <taxon>Nitrosospira</taxon>
    </lineage>
</organism>
<dbReference type="Pfam" id="PF04095">
    <property type="entry name" value="NAPRTase"/>
    <property type="match status" value="1"/>
</dbReference>
<dbReference type="Pfam" id="PF17767">
    <property type="entry name" value="NAPRTase_N"/>
    <property type="match status" value="1"/>
</dbReference>
<dbReference type="InterPro" id="IPR007229">
    <property type="entry name" value="Nic_PRibTrfase-Fam"/>
</dbReference>
<protein>
    <recommendedName>
        <fullName evidence="3 9">Nicotinate phosphoribosyltransferase</fullName>
        <ecNumber evidence="3 9">6.3.4.21</ecNumber>
    </recommendedName>
</protein>
<dbReference type="RefSeq" id="WP_004178921.1">
    <property type="nucleotide sequence ID" value="NZ_CP021106.3"/>
</dbReference>
<dbReference type="Gene3D" id="3.20.140.10">
    <property type="entry name" value="nicotinate phosphoribosyltransferase"/>
    <property type="match status" value="3"/>
</dbReference>
<dbReference type="EMBL" id="CP021106">
    <property type="protein sequence ID" value="ARO87494.1"/>
    <property type="molecule type" value="Genomic_DNA"/>
</dbReference>
<feature type="domain" description="Nicotinate/nicotinamide phosphoribosyltransferase" evidence="10">
    <location>
        <begin position="150"/>
        <end position="329"/>
    </location>
</feature>
<comment type="similarity">
    <text evidence="2 9">Belongs to the NAPRTase family.</text>
</comment>
<evidence type="ECO:0000256" key="7">
    <source>
        <dbReference type="ARBA" id="ARBA00022679"/>
    </source>
</evidence>
<dbReference type="AlphaFoldDB" id="A0A1W6SNW5"/>
<keyword evidence="4" id="KW-0597">Phosphoprotein</keyword>
<keyword evidence="14" id="KW-1185">Reference proteome</keyword>
<dbReference type="PANTHER" id="PTHR11098">
    <property type="entry name" value="NICOTINATE PHOSPHORIBOSYLTRANSFERASE"/>
    <property type="match status" value="1"/>
</dbReference>
<dbReference type="EC" id="6.3.4.21" evidence="3 9"/>
<dbReference type="InterPro" id="IPR040727">
    <property type="entry name" value="NAPRTase_N"/>
</dbReference>
<dbReference type="SUPFAM" id="SSF51690">
    <property type="entry name" value="Nicotinate/Quinolinate PRTase C-terminal domain-like"/>
    <property type="match status" value="1"/>
</dbReference>
<evidence type="ECO:0000256" key="4">
    <source>
        <dbReference type="ARBA" id="ARBA00022553"/>
    </source>
</evidence>